<dbReference type="PANTHER" id="PTHR31548">
    <property type="entry name" value="CLARIN"/>
    <property type="match status" value="1"/>
</dbReference>
<gene>
    <name evidence="7 9 10" type="primary">clrn3</name>
</gene>
<feature type="transmembrane region" description="Helical" evidence="6">
    <location>
        <begin position="183"/>
        <end position="206"/>
    </location>
</feature>
<dbReference type="GO" id="GO:0007605">
    <property type="term" value="P:sensory perception of sound"/>
    <property type="evidence" value="ECO:0007669"/>
    <property type="project" value="UniProtKB-ARBA"/>
</dbReference>
<protein>
    <submittedName>
        <fullName evidence="7 9">Clarin-3</fullName>
    </submittedName>
</protein>
<accession>A0A8M1Q7K0</accession>
<dbReference type="ZFIN" id="ZDB-GENE-170623-3">
    <property type="gene designation" value="clrn3"/>
</dbReference>
<dbReference type="AGR" id="ZFIN:ZDB-GENE-170623-3"/>
<comment type="similarity">
    <text evidence="2">Belongs to the clarin family.</text>
</comment>
<keyword evidence="4 6" id="KW-1133">Transmembrane helix</keyword>
<dbReference type="GeneTree" id="ENSGT00850000132319"/>
<evidence type="ECO:0000256" key="2">
    <source>
        <dbReference type="ARBA" id="ARBA00005787"/>
    </source>
</evidence>
<dbReference type="PaxDb" id="7955-ENSDARP00000111633"/>
<evidence type="ECO:0000256" key="3">
    <source>
        <dbReference type="ARBA" id="ARBA00022692"/>
    </source>
</evidence>
<dbReference type="GO" id="GO:0016020">
    <property type="term" value="C:membrane"/>
    <property type="evidence" value="ECO:0007669"/>
    <property type="project" value="UniProtKB-SubCell"/>
</dbReference>
<dbReference type="KEGG" id="dre:100000502"/>
<dbReference type="Proteomes" id="UP000000437">
    <property type="component" value="Chromosome 12"/>
</dbReference>
<keyword evidence="3 6" id="KW-0812">Transmembrane</keyword>
<accession>A0A0G2KJ86</accession>
<dbReference type="OrthoDB" id="9450082at2759"/>
<evidence type="ECO:0000256" key="6">
    <source>
        <dbReference type="SAM" id="Phobius"/>
    </source>
</evidence>
<feature type="transmembrane region" description="Helical" evidence="6">
    <location>
        <begin position="91"/>
        <end position="119"/>
    </location>
</feature>
<dbReference type="STRING" id="7955.ENSDARP00000132384"/>
<evidence type="ECO:0000256" key="1">
    <source>
        <dbReference type="ARBA" id="ARBA00004141"/>
    </source>
</evidence>
<dbReference type="Ensembl" id="ENSDART00000161590.3">
    <property type="protein sequence ID" value="ENSDARP00000132384.1"/>
    <property type="gene ID" value="ENSDARG00000100465.3"/>
</dbReference>
<dbReference type="RefSeq" id="XP_001340685.1">
    <property type="nucleotide sequence ID" value="XM_001340649.6"/>
</dbReference>
<comment type="subcellular location">
    <subcellularLocation>
        <location evidence="1">Membrane</location>
        <topology evidence="1">Multi-pass membrane protein</topology>
    </subcellularLocation>
</comment>
<reference evidence="7 8" key="1">
    <citation type="journal article" date="2013" name="Nature">
        <title>The zebrafish reference genome sequence and its relationship to the human genome.</title>
        <authorList>
            <consortium name="Genome Reference Consortium Zebrafish"/>
            <person name="Howe K."/>
            <person name="Clark M.D."/>
            <person name="Torroja C.F."/>
            <person name="Torrance J."/>
            <person name="Berthelot C."/>
            <person name="Muffato M."/>
            <person name="Collins J.E."/>
            <person name="Humphray S."/>
            <person name="McLaren K."/>
            <person name="Matthews L."/>
            <person name="McLaren S."/>
            <person name="Sealy I."/>
            <person name="Caccamo M."/>
            <person name="Churcher C."/>
            <person name="Scott C."/>
            <person name="Barrett J.C."/>
            <person name="Koch R."/>
            <person name="Rauch G.J."/>
            <person name="White S."/>
            <person name="Chow W."/>
            <person name="Kilian B."/>
            <person name="Quintais L.T."/>
            <person name="Guerra-Assuncao J.A."/>
            <person name="Zhou Y."/>
            <person name="Gu Y."/>
            <person name="Yen J."/>
            <person name="Vogel J.H."/>
            <person name="Eyre T."/>
            <person name="Redmond S."/>
            <person name="Banerjee R."/>
            <person name="Chi J."/>
            <person name="Fu B."/>
            <person name="Langley E."/>
            <person name="Maguire S.F."/>
            <person name="Laird G.K."/>
            <person name="Lloyd D."/>
            <person name="Kenyon E."/>
            <person name="Donaldson S."/>
            <person name="Sehra H."/>
            <person name="Almeida-King J."/>
            <person name="Loveland J."/>
            <person name="Trevanion S."/>
            <person name="Jones M."/>
            <person name="Quail M."/>
            <person name="Willey D."/>
            <person name="Hunt A."/>
            <person name="Burton J."/>
            <person name="Sims S."/>
            <person name="McLay K."/>
            <person name="Plumb B."/>
            <person name="Davis J."/>
            <person name="Clee C."/>
            <person name="Oliver K."/>
            <person name="Clark R."/>
            <person name="Riddle C."/>
            <person name="Elliot D."/>
            <person name="Eliott D."/>
            <person name="Threadgold G."/>
            <person name="Harden G."/>
            <person name="Ware D."/>
            <person name="Begum S."/>
            <person name="Mortimore B."/>
            <person name="Mortimer B."/>
            <person name="Kerry G."/>
            <person name="Heath P."/>
            <person name="Phillimore B."/>
            <person name="Tracey A."/>
            <person name="Corby N."/>
            <person name="Dunn M."/>
            <person name="Johnson C."/>
            <person name="Wood J."/>
            <person name="Clark S."/>
            <person name="Pelan S."/>
            <person name="Griffiths G."/>
            <person name="Smith M."/>
            <person name="Glithero R."/>
            <person name="Howden P."/>
            <person name="Barker N."/>
            <person name="Lloyd C."/>
            <person name="Stevens C."/>
            <person name="Harley J."/>
            <person name="Holt K."/>
            <person name="Panagiotidis G."/>
            <person name="Lovell J."/>
            <person name="Beasley H."/>
            <person name="Henderson C."/>
            <person name="Gordon D."/>
            <person name="Auger K."/>
            <person name="Wright D."/>
            <person name="Collins J."/>
            <person name="Raisen C."/>
            <person name="Dyer L."/>
            <person name="Leung K."/>
            <person name="Robertson L."/>
            <person name="Ambridge K."/>
            <person name="Leongamornlert D."/>
            <person name="McGuire S."/>
            <person name="Gilderthorp R."/>
            <person name="Griffiths C."/>
            <person name="Manthravadi D."/>
            <person name="Nichol S."/>
            <person name="Barker G."/>
            <person name="Whitehead S."/>
            <person name="Kay M."/>
            <person name="Brown J."/>
            <person name="Murnane C."/>
            <person name="Gray E."/>
            <person name="Humphries M."/>
            <person name="Sycamore N."/>
            <person name="Barker D."/>
            <person name="Saunders D."/>
            <person name="Wallis J."/>
            <person name="Babbage A."/>
            <person name="Hammond S."/>
            <person name="Mashreghi-Mohammadi M."/>
            <person name="Barr L."/>
            <person name="Martin S."/>
            <person name="Wray P."/>
            <person name="Ellington A."/>
            <person name="Matthews N."/>
            <person name="Ellwood M."/>
            <person name="Woodmansey R."/>
            <person name="Clark G."/>
            <person name="Cooper J."/>
            <person name="Cooper J."/>
            <person name="Tromans A."/>
            <person name="Grafham D."/>
            <person name="Skuce C."/>
            <person name="Pandian R."/>
            <person name="Andrews R."/>
            <person name="Harrison E."/>
            <person name="Kimberley A."/>
            <person name="Garnett J."/>
            <person name="Fosker N."/>
            <person name="Hall R."/>
            <person name="Garner P."/>
            <person name="Kelly D."/>
            <person name="Bird C."/>
            <person name="Palmer S."/>
            <person name="Gehring I."/>
            <person name="Berger A."/>
            <person name="Dooley C.M."/>
            <person name="Ersan-Urun Z."/>
            <person name="Eser C."/>
            <person name="Geiger H."/>
            <person name="Geisler M."/>
            <person name="Karotki L."/>
            <person name="Kirn A."/>
            <person name="Konantz J."/>
            <person name="Konantz M."/>
            <person name="Oberlander M."/>
            <person name="Rudolph-Geiger S."/>
            <person name="Teucke M."/>
            <person name="Lanz C."/>
            <person name="Raddatz G."/>
            <person name="Osoegawa K."/>
            <person name="Zhu B."/>
            <person name="Rapp A."/>
            <person name="Widaa S."/>
            <person name="Langford C."/>
            <person name="Yang F."/>
            <person name="Schuster S.C."/>
            <person name="Carter N.P."/>
            <person name="Harrow J."/>
            <person name="Ning Z."/>
            <person name="Herrero J."/>
            <person name="Searle S.M."/>
            <person name="Enright A."/>
            <person name="Geisler R."/>
            <person name="Plasterk R.H."/>
            <person name="Lee C."/>
            <person name="Westerfield M."/>
            <person name="de Jong P.J."/>
            <person name="Zon L.I."/>
            <person name="Postlethwait J.H."/>
            <person name="Nusslein-Volhard C."/>
            <person name="Hubbard T.J."/>
            <person name="Roest Crollius H."/>
            <person name="Rogers J."/>
            <person name="Stemple D.L."/>
        </authorList>
    </citation>
    <scope>NUCLEOTIDE SEQUENCE [LARGE SCALE GENOMIC DNA]</scope>
    <source>
        <strain evidence="7">Tuebingen</strain>
    </source>
</reference>
<reference evidence="9" key="3">
    <citation type="submission" date="2025-04" db="UniProtKB">
        <authorList>
            <consortium name="RefSeq"/>
        </authorList>
    </citation>
    <scope>IDENTIFICATION</scope>
    <source>
        <strain evidence="9">Tuebingen</strain>
    </source>
</reference>
<organism evidence="7">
    <name type="scientific">Danio rerio</name>
    <name type="common">Zebrafish</name>
    <name type="synonym">Brachydanio rerio</name>
    <dbReference type="NCBI Taxonomy" id="7955"/>
    <lineage>
        <taxon>Eukaryota</taxon>
        <taxon>Metazoa</taxon>
        <taxon>Chordata</taxon>
        <taxon>Craniata</taxon>
        <taxon>Vertebrata</taxon>
        <taxon>Euteleostomi</taxon>
        <taxon>Actinopterygii</taxon>
        <taxon>Neopterygii</taxon>
        <taxon>Teleostei</taxon>
        <taxon>Ostariophysi</taxon>
        <taxon>Cypriniformes</taxon>
        <taxon>Danionidae</taxon>
        <taxon>Danioninae</taxon>
        <taxon>Danio</taxon>
    </lineage>
</organism>
<dbReference type="Bgee" id="ENSDARG00000100465">
    <property type="expression patterns" value="Expressed in intestine and 8 other cell types or tissues"/>
</dbReference>
<proteinExistence type="inferred from homology"/>
<keyword evidence="8" id="KW-1185">Reference proteome</keyword>
<dbReference type="CTD" id="119467"/>
<evidence type="ECO:0000313" key="7">
    <source>
        <dbReference type="Ensembl" id="ENSDARP00000132384"/>
    </source>
</evidence>
<evidence type="ECO:0000313" key="10">
    <source>
        <dbReference type="ZFIN" id="ZDB-GENE-170623-3"/>
    </source>
</evidence>
<dbReference type="EMBL" id="LO018276">
    <property type="status" value="NOT_ANNOTATED_CDS"/>
    <property type="molecule type" value="Genomic_DNA"/>
</dbReference>
<name>A0A0G2KJ86_DANRE</name>
<sequence>MPSSKKLLHFLSSAFLCGAGVAVLGYGMSTNWASASLECAPLDSKEFNGSSHLEIGLFNGTESKFKCPRIDKLGQNVKVFDRLAKLSGAPVILHGLVVILLALALLGSAGSILVTLYNSFSNPYQTYMGPVGLYTCSGLSVCASALSLIFYVSNAYAGEMFETLVKADEANVMLRKNEITLHLGFFLLIPYICVNLLAILVVYLYVHAMYTRRKEQEKPTEDAPIDIMLF</sequence>
<evidence type="ECO:0000256" key="4">
    <source>
        <dbReference type="ARBA" id="ARBA00022989"/>
    </source>
</evidence>
<dbReference type="eggNOG" id="ENOG502S2S8">
    <property type="taxonomic scope" value="Eukaryota"/>
</dbReference>
<dbReference type="OMA" id="QTYMGPV"/>
<dbReference type="AlphaFoldDB" id="A0A0G2KJ86"/>
<dbReference type="GeneID" id="100000502"/>
<reference evidence="7" key="2">
    <citation type="submission" date="2015-06" db="UniProtKB">
        <authorList>
            <consortium name="Ensembl"/>
        </authorList>
    </citation>
    <scope>IDENTIFICATION</scope>
    <source>
        <strain evidence="7">Tuebingen</strain>
    </source>
</reference>
<evidence type="ECO:0000256" key="5">
    <source>
        <dbReference type="ARBA" id="ARBA00023136"/>
    </source>
</evidence>
<keyword evidence="5 6" id="KW-0472">Membrane</keyword>
<dbReference type="PANTHER" id="PTHR31548:SF3">
    <property type="entry name" value="CLARIN-3"/>
    <property type="match status" value="1"/>
</dbReference>
<feature type="transmembrane region" description="Helical" evidence="6">
    <location>
        <begin position="131"/>
        <end position="152"/>
    </location>
</feature>
<dbReference type="InterPro" id="IPR026748">
    <property type="entry name" value="Clarin"/>
</dbReference>
<evidence type="ECO:0000313" key="9">
    <source>
        <dbReference type="RefSeq" id="XP_001340685.1"/>
    </source>
</evidence>
<evidence type="ECO:0000313" key="8">
    <source>
        <dbReference type="Proteomes" id="UP000000437"/>
    </source>
</evidence>